<proteinExistence type="inferred from homology"/>
<dbReference type="Proteomes" id="UP000239687">
    <property type="component" value="Unassembled WGS sequence"/>
</dbReference>
<evidence type="ECO:0000313" key="7">
    <source>
        <dbReference type="EMBL" id="PQP03888.1"/>
    </source>
</evidence>
<dbReference type="GO" id="GO:0004866">
    <property type="term" value="F:endopeptidase inhibitor activity"/>
    <property type="evidence" value="ECO:0007669"/>
    <property type="project" value="InterPro"/>
</dbReference>
<organism evidence="7 8">
    <name type="scientific">Pseudomonas frederiksbergensis</name>
    <dbReference type="NCBI Taxonomy" id="104087"/>
    <lineage>
        <taxon>Bacteria</taxon>
        <taxon>Pseudomonadati</taxon>
        <taxon>Pseudomonadota</taxon>
        <taxon>Gammaproteobacteria</taxon>
        <taxon>Pseudomonadales</taxon>
        <taxon>Pseudomonadaceae</taxon>
        <taxon>Pseudomonas</taxon>
    </lineage>
</organism>
<gene>
    <name evidence="7" type="ORF">C5612_11650</name>
</gene>
<comment type="caution">
    <text evidence="7">The sequence shown here is derived from an EMBL/GenBank/DDBJ whole genome shotgun (WGS) entry which is preliminary data.</text>
</comment>
<dbReference type="InterPro" id="IPR021140">
    <property type="entry name" value="Inh/Omp19"/>
</dbReference>
<keyword evidence="2" id="KW-0646">Protease inhibitor</keyword>
<feature type="signal peptide" evidence="5">
    <location>
        <begin position="1"/>
        <end position="28"/>
    </location>
</feature>
<dbReference type="EMBL" id="PUIN01000006">
    <property type="protein sequence ID" value="PQP03888.1"/>
    <property type="molecule type" value="Genomic_DNA"/>
</dbReference>
<evidence type="ECO:0000313" key="8">
    <source>
        <dbReference type="Proteomes" id="UP000239687"/>
    </source>
</evidence>
<dbReference type="SUPFAM" id="SSF50882">
    <property type="entry name" value="beta-Barrel protease inhibitors"/>
    <property type="match status" value="1"/>
</dbReference>
<comment type="similarity">
    <text evidence="1">Belongs to the protease inhibitor I38 family.</text>
</comment>
<evidence type="ECO:0000256" key="2">
    <source>
        <dbReference type="ARBA" id="ARBA00022608"/>
    </source>
</evidence>
<evidence type="ECO:0000259" key="6">
    <source>
        <dbReference type="Pfam" id="PF02974"/>
    </source>
</evidence>
<evidence type="ECO:0000256" key="4">
    <source>
        <dbReference type="ARBA" id="ARBA00023215"/>
    </source>
</evidence>
<dbReference type="AlphaFoldDB" id="A0A2S8HN89"/>
<dbReference type="RefSeq" id="WP_105341738.1">
    <property type="nucleotide sequence ID" value="NZ_PUIN01000006.1"/>
</dbReference>
<evidence type="ECO:0000256" key="5">
    <source>
        <dbReference type="SAM" id="SignalP"/>
    </source>
</evidence>
<feature type="chain" id="PRO_5015430909" evidence="5">
    <location>
        <begin position="29"/>
        <end position="140"/>
    </location>
</feature>
<protein>
    <submittedName>
        <fullName evidence="7">Alkaline proteinase inhibitor</fullName>
    </submittedName>
</protein>
<accession>A0A2S8HN89</accession>
<dbReference type="Pfam" id="PF02974">
    <property type="entry name" value="Inh"/>
    <property type="match status" value="1"/>
</dbReference>
<evidence type="ECO:0000256" key="3">
    <source>
        <dbReference type="ARBA" id="ARBA00022729"/>
    </source>
</evidence>
<dbReference type="InterPro" id="IPR016085">
    <property type="entry name" value="Protease_inh_B-barrel_dom"/>
</dbReference>
<dbReference type="Gene3D" id="2.40.128.10">
    <property type="match status" value="1"/>
</dbReference>
<keyword evidence="2" id="KW-0483">Metalloprotease inhibitor</keyword>
<name>A0A2S8HN89_9PSED</name>
<feature type="domain" description="Alkaline proteinase inhibitor/ Outer membrane lipoprotein Omp19" evidence="6">
    <location>
        <begin position="35"/>
        <end position="137"/>
    </location>
</feature>
<keyword evidence="4" id="KW-0481">Metalloenzyme inhibitor</keyword>
<reference evidence="7 8" key="1">
    <citation type="submission" date="2018-02" db="EMBL/GenBank/DDBJ databases">
        <title>Draft genome sequencing of Pseudomonas frederiksbergensis 11-D3.</title>
        <authorList>
            <person name="Zheng B.-X."/>
        </authorList>
    </citation>
    <scope>NUCLEOTIDE SEQUENCE [LARGE SCALE GENOMIC DNA]</scope>
    <source>
        <strain evidence="7 8">11-D3</strain>
    </source>
</reference>
<sequence>MTQNAFTCKTTAWLLATLMMFLGEVAMASSLKLADPSELAGKWQAILNTAQDSPESQVLQDKPSNVCTIDLKLNQTLGEGAACLSAWLNTPAIGWFPEPDGIAVTGEEGSKIVFFSRQQEGLYKSTLKSGLIITLTRAAK</sequence>
<keyword evidence="3 5" id="KW-0732">Signal</keyword>
<evidence type="ECO:0000256" key="1">
    <source>
        <dbReference type="ARBA" id="ARBA00006813"/>
    </source>
</evidence>